<accession>A0A2A2TJH9</accession>
<evidence type="ECO:0000259" key="1">
    <source>
        <dbReference type="PROSITE" id="PS51819"/>
    </source>
</evidence>
<dbReference type="OrthoDB" id="9795618at2"/>
<proteinExistence type="predicted"/>
<organism evidence="2 3">
    <name type="scientific">Brunnivagina elsteri CCALA 953</name>
    <dbReference type="NCBI Taxonomy" id="987040"/>
    <lineage>
        <taxon>Bacteria</taxon>
        <taxon>Bacillati</taxon>
        <taxon>Cyanobacteriota</taxon>
        <taxon>Cyanophyceae</taxon>
        <taxon>Nostocales</taxon>
        <taxon>Calotrichaceae</taxon>
        <taxon>Brunnivagina</taxon>
    </lineage>
</organism>
<dbReference type="Pfam" id="PF00903">
    <property type="entry name" value="Glyoxalase"/>
    <property type="match status" value="1"/>
</dbReference>
<gene>
    <name evidence="2" type="ORF">CK510_11905</name>
</gene>
<dbReference type="InterPro" id="IPR004360">
    <property type="entry name" value="Glyas_Fos-R_dOase_dom"/>
</dbReference>
<dbReference type="PROSITE" id="PS51819">
    <property type="entry name" value="VOC"/>
    <property type="match status" value="1"/>
</dbReference>
<reference evidence="2 3" key="1">
    <citation type="submission" date="2017-08" db="EMBL/GenBank/DDBJ databases">
        <title>Draft genome sequence of filamentous cyanobacterium Calothrix elsteri CCALA 953.</title>
        <authorList>
            <person name="Gagunashvili A.N."/>
            <person name="Elster J."/>
            <person name="Andresson O.S."/>
        </authorList>
    </citation>
    <scope>NUCLEOTIDE SEQUENCE [LARGE SCALE GENOMIC DNA]</scope>
    <source>
        <strain evidence="2 3">CCALA 953</strain>
    </source>
</reference>
<dbReference type="Proteomes" id="UP000218238">
    <property type="component" value="Unassembled WGS sequence"/>
</dbReference>
<protein>
    <recommendedName>
        <fullName evidence="1">VOC domain-containing protein</fullName>
    </recommendedName>
</protein>
<evidence type="ECO:0000313" key="3">
    <source>
        <dbReference type="Proteomes" id="UP000218238"/>
    </source>
</evidence>
<keyword evidence="3" id="KW-1185">Reference proteome</keyword>
<dbReference type="EMBL" id="NTFS01000108">
    <property type="protein sequence ID" value="PAX54884.1"/>
    <property type="molecule type" value="Genomic_DNA"/>
</dbReference>
<comment type="caution">
    <text evidence="2">The sequence shown here is derived from an EMBL/GenBank/DDBJ whole genome shotgun (WGS) entry which is preliminary data.</text>
</comment>
<name>A0A2A2TJH9_9CYAN</name>
<dbReference type="AlphaFoldDB" id="A0A2A2TJH9"/>
<sequence>MPEPELNLIVLWVANAIAALDFYRALGFRFEIASSAEGLDYYACYLGKTVIEIHPGSAGAALQPYRGGSVMLGLKVDNIDEVLAKAQKLSKTTLPDAHESRWGRRVVLTDPDGRKIQLIERKLNKINAVMQ</sequence>
<dbReference type="RefSeq" id="WP_095721910.1">
    <property type="nucleotide sequence ID" value="NZ_NTFS01000108.1"/>
</dbReference>
<dbReference type="SUPFAM" id="SSF54593">
    <property type="entry name" value="Glyoxalase/Bleomycin resistance protein/Dihydroxybiphenyl dioxygenase"/>
    <property type="match status" value="1"/>
</dbReference>
<dbReference type="InterPro" id="IPR029068">
    <property type="entry name" value="Glyas_Bleomycin-R_OHBP_Dase"/>
</dbReference>
<feature type="domain" description="VOC" evidence="1">
    <location>
        <begin position="5"/>
        <end position="121"/>
    </location>
</feature>
<evidence type="ECO:0000313" key="2">
    <source>
        <dbReference type="EMBL" id="PAX54884.1"/>
    </source>
</evidence>
<dbReference type="InterPro" id="IPR037523">
    <property type="entry name" value="VOC_core"/>
</dbReference>
<dbReference type="Gene3D" id="3.10.180.10">
    <property type="entry name" value="2,3-Dihydroxybiphenyl 1,2-Dioxygenase, domain 1"/>
    <property type="match status" value="1"/>
</dbReference>